<gene>
    <name evidence="3" type="ORF">SLITO_v1c10410</name>
</gene>
<evidence type="ECO:0000313" key="4">
    <source>
        <dbReference type="Proteomes" id="UP000067476"/>
    </source>
</evidence>
<dbReference type="RefSeq" id="WP_075058729.1">
    <property type="nucleotide sequence ID" value="NZ_CP012357.1"/>
</dbReference>
<keyword evidence="4" id="KW-1185">Reference proteome</keyword>
<feature type="transmembrane region" description="Helical" evidence="2">
    <location>
        <begin position="355"/>
        <end position="379"/>
    </location>
</feature>
<reference evidence="3 4" key="1">
    <citation type="journal article" date="2015" name="Genome Announc.">
        <title>Complete Genome Sequence of Spiroplasma litorale TN-1T (DSM 21781), a Bacterium Isolated from a Green-Eyed Horsefly (Tabanus nigrovittatus).</title>
        <authorList>
            <person name="Lo W.S."/>
            <person name="Lai Y.C."/>
            <person name="Lien Y.W."/>
            <person name="Wang T.H."/>
            <person name="Kuo C.H."/>
        </authorList>
    </citation>
    <scope>NUCLEOTIDE SEQUENCE [LARGE SCALE GENOMIC DNA]</scope>
    <source>
        <strain evidence="3 4">TN-1</strain>
    </source>
</reference>
<evidence type="ECO:0008006" key="5">
    <source>
        <dbReference type="Google" id="ProtNLM"/>
    </source>
</evidence>
<evidence type="ECO:0000256" key="2">
    <source>
        <dbReference type="SAM" id="Phobius"/>
    </source>
</evidence>
<dbReference type="EMBL" id="CP012357">
    <property type="protein sequence ID" value="AKX34652.1"/>
    <property type="molecule type" value="Genomic_DNA"/>
</dbReference>
<dbReference type="PATRIC" id="fig|216942.3.peg.1058"/>
<feature type="transmembrane region" description="Helical" evidence="2">
    <location>
        <begin position="282"/>
        <end position="301"/>
    </location>
</feature>
<proteinExistence type="predicted"/>
<keyword evidence="2" id="KW-1133">Transmembrane helix</keyword>
<protein>
    <recommendedName>
        <fullName evidence="5">Transmembrane protein</fullName>
    </recommendedName>
</protein>
<keyword evidence="1" id="KW-0175">Coiled coil</keyword>
<sequence length="551" mass="63263">MKRKYKISLSIIGSLTLATSSLITTFMVISNFKKESKKYSNNYTYTSENDILDSFNKAKIPSFLTEEYINSTKNDLFKKSGEKDFLYCVTSVQNEISMRRILSSYSIENLNKDINYIKNILINDVETYISKFNKDYSKYDYLKSLYVKNNLSSWSNLNNVVKYDLISSYIESLNNSLESLDNLYAIKKIILLKEKNDLISKINLNNNNILNIKNSIKNINEKSIELQRQINYITEKQKTINNFDKIEMQWNTVNAYYISATTLASVAIASSVLALIPLFGAVALGVGTAAAAAAAGLTVALNQELTSLAIEIENNYRWNDKGIEDIGRVAKVIYEAIALTKLLIKKLQKSTNLSLTARFPLMIKALALITIFTAAFQIYETTKNYIEIRNAKNSYISTMQNTLHDELNKYKDEKIKEIKNLDNDSFLKNNQIIKLENENKSLSKILSEKNENIKSLELSSTLYENSFSVLPISIIKIDKDKLLNKYKDENISSLYEKYSYYKEKLSESNLKRLSKSLEFKKNYNYDDRNYWINLIDISIEPSLNTAIANLD</sequence>
<evidence type="ECO:0000313" key="3">
    <source>
        <dbReference type="EMBL" id="AKX34652.1"/>
    </source>
</evidence>
<feature type="transmembrane region" description="Helical" evidence="2">
    <location>
        <begin position="255"/>
        <end position="276"/>
    </location>
</feature>
<feature type="transmembrane region" description="Helical" evidence="2">
    <location>
        <begin position="6"/>
        <end position="29"/>
    </location>
</feature>
<dbReference type="Proteomes" id="UP000067476">
    <property type="component" value="Chromosome"/>
</dbReference>
<feature type="coiled-coil region" evidence="1">
    <location>
        <begin position="404"/>
        <end position="459"/>
    </location>
</feature>
<dbReference type="KEGG" id="sll:SLITO_v1c10410"/>
<dbReference type="AlphaFoldDB" id="A0A0K1W3G7"/>
<organism evidence="3 4">
    <name type="scientific">Spiroplasma litorale</name>
    <dbReference type="NCBI Taxonomy" id="216942"/>
    <lineage>
        <taxon>Bacteria</taxon>
        <taxon>Bacillati</taxon>
        <taxon>Mycoplasmatota</taxon>
        <taxon>Mollicutes</taxon>
        <taxon>Entomoplasmatales</taxon>
        <taxon>Spiroplasmataceae</taxon>
        <taxon>Spiroplasma</taxon>
    </lineage>
</organism>
<accession>A0A0K1W3G7</accession>
<keyword evidence="2" id="KW-0472">Membrane</keyword>
<evidence type="ECO:0000256" key="1">
    <source>
        <dbReference type="SAM" id="Coils"/>
    </source>
</evidence>
<keyword evidence="2" id="KW-0812">Transmembrane</keyword>
<name>A0A0K1W3G7_9MOLU</name>